<evidence type="ECO:0000313" key="2">
    <source>
        <dbReference type="EMBL" id="QDS38051.1"/>
    </source>
</evidence>
<name>A0A517IGM9_BREBE</name>
<organism evidence="2 3">
    <name type="scientific">Brevibacillus brevis</name>
    <name type="common">Bacillus brevis</name>
    <dbReference type="NCBI Taxonomy" id="1393"/>
    <lineage>
        <taxon>Bacteria</taxon>
        <taxon>Bacillati</taxon>
        <taxon>Bacillota</taxon>
        <taxon>Bacilli</taxon>
        <taxon>Bacillales</taxon>
        <taxon>Paenibacillaceae</taxon>
        <taxon>Brevibacillus</taxon>
    </lineage>
</organism>
<dbReference type="Proteomes" id="UP000317713">
    <property type="component" value="Chromosome"/>
</dbReference>
<dbReference type="SUPFAM" id="SSF54909">
    <property type="entry name" value="Dimeric alpha+beta barrel"/>
    <property type="match status" value="1"/>
</dbReference>
<dbReference type="Gene3D" id="3.30.70.100">
    <property type="match status" value="1"/>
</dbReference>
<gene>
    <name evidence="2" type="ORF">FPS98_05875</name>
</gene>
<dbReference type="EMBL" id="CP042161">
    <property type="protein sequence ID" value="QDS38051.1"/>
    <property type="molecule type" value="Genomic_DNA"/>
</dbReference>
<dbReference type="InterPro" id="IPR007138">
    <property type="entry name" value="ABM_dom"/>
</dbReference>
<evidence type="ECO:0000313" key="3">
    <source>
        <dbReference type="Proteomes" id="UP000317713"/>
    </source>
</evidence>
<accession>A0A517IGM9</accession>
<evidence type="ECO:0000259" key="1">
    <source>
        <dbReference type="Pfam" id="PF03992"/>
    </source>
</evidence>
<dbReference type="Pfam" id="PF03992">
    <property type="entry name" value="ABM"/>
    <property type="match status" value="1"/>
</dbReference>
<feature type="domain" description="ABM" evidence="1">
    <location>
        <begin position="1"/>
        <end position="76"/>
    </location>
</feature>
<reference evidence="2 3" key="1">
    <citation type="submission" date="2019-07" db="EMBL/GenBank/DDBJ databases">
        <title>Characterization of Brevibacillus brevis HK544, as a potential biocontrol agent.</title>
        <authorList>
            <person name="Kim H."/>
        </authorList>
    </citation>
    <scope>NUCLEOTIDE SEQUENCE [LARGE SCALE GENOMIC DNA]</scope>
    <source>
        <strain evidence="2 3">HK544</strain>
    </source>
</reference>
<sequence>MFVRVVTISSKEGMEEQLRQIGRNVLVPLNKAAGCVEIYFMEPSLETDNPFFGVVSVWREKEALETMKNSGGYRDMLNDMGPMIESVTDHLYVAE</sequence>
<proteinExistence type="predicted"/>
<protein>
    <recommendedName>
        <fullName evidence="1">ABM domain-containing protein</fullName>
    </recommendedName>
</protein>
<dbReference type="InterPro" id="IPR011008">
    <property type="entry name" value="Dimeric_a/b-barrel"/>
</dbReference>
<dbReference type="AlphaFoldDB" id="A0A517IGM9"/>